<dbReference type="AlphaFoldDB" id="A0A4E0RCN1"/>
<accession>A0A4E0RCN1</accession>
<comment type="caution">
    <text evidence="1">The sequence shown here is derived from an EMBL/GenBank/DDBJ whole genome shotgun (WGS) entry which is preliminary data.</text>
</comment>
<keyword evidence="2" id="KW-1185">Reference proteome</keyword>
<proteinExistence type="predicted"/>
<dbReference type="InterPro" id="IPR058702">
    <property type="entry name" value="MafI2-like"/>
</dbReference>
<dbReference type="Proteomes" id="UP000030428">
    <property type="component" value="Unassembled WGS sequence"/>
</dbReference>
<organism evidence="1 2">
    <name type="scientific">Candidatus Thiomargarita nelsonii</name>
    <dbReference type="NCBI Taxonomy" id="1003181"/>
    <lineage>
        <taxon>Bacteria</taxon>
        <taxon>Pseudomonadati</taxon>
        <taxon>Pseudomonadota</taxon>
        <taxon>Gammaproteobacteria</taxon>
        <taxon>Thiotrichales</taxon>
        <taxon>Thiotrichaceae</taxon>
        <taxon>Thiomargarita</taxon>
    </lineage>
</organism>
<name>A0A4E0RCN1_9GAMM</name>
<protein>
    <submittedName>
        <fullName evidence="1">Colicin</fullName>
    </submittedName>
</protein>
<reference evidence="1 2" key="1">
    <citation type="journal article" date="2016" name="Front. Microbiol.">
        <title>Single-Cell (Meta-)Genomics of a Dimorphic Candidatus Thiomargarita nelsonii Reveals Genomic Plasticity.</title>
        <authorList>
            <person name="Flood B.E."/>
            <person name="Fliss P."/>
            <person name="Jones D.S."/>
            <person name="Dick G.J."/>
            <person name="Jain S."/>
            <person name="Kaster A.K."/>
            <person name="Winkel M."/>
            <person name="Mussmann M."/>
            <person name="Bailey J."/>
        </authorList>
    </citation>
    <scope>NUCLEOTIDE SEQUENCE [LARGE SCALE GENOMIC DNA]</scope>
    <source>
        <strain evidence="1">Hydrate Ridge</strain>
    </source>
</reference>
<sequence length="105" mass="12390">MKLPEWLILWVWQSLIGEIYPEIRAIVLRYDVANNLLIRYYLDREPTEDDFDSLDCVITNILAHTSSNEEIKDVKEEAVFSRKRLADLDLLNGLVYARKEYSPDE</sequence>
<evidence type="ECO:0000313" key="2">
    <source>
        <dbReference type="Proteomes" id="UP000030428"/>
    </source>
</evidence>
<evidence type="ECO:0000313" key="1">
    <source>
        <dbReference type="EMBL" id="TGO01946.1"/>
    </source>
</evidence>
<gene>
    <name evidence="1" type="ORF">PN36_33840</name>
</gene>
<dbReference type="Pfam" id="PF26541">
    <property type="entry name" value="MafI2"/>
    <property type="match status" value="1"/>
</dbReference>
<dbReference type="EMBL" id="JSZA02000373">
    <property type="protein sequence ID" value="TGO01946.1"/>
    <property type="molecule type" value="Genomic_DNA"/>
</dbReference>